<sequence length="357" mass="40790">MIDTLPVELIAKIIGELDLDDVIRMSQLSRRLKLVASDAVLNVWRLPIMRTLRLNQYETALKNLSVHMSVPRHNWVDILAMANAPYILFESTLPNLKEAEWEEAFKMRFLPSWARRKRDKTWKATFLSVLHQTWHRSCTSCTTNEAWTKYIVLNRNGSANLLEVSSRNFNPVLILNDMRMQQNLLHLQIRARLVVQLADVRILALGTLDRPLSPLTVNPNAKVFLHPLDMDNDDDTTTAPIPPHLQMYSRLKYPLPAITHINYPFYSPGGADKRWIMPEEVGLEWVGGLMVVAQIIGQGQGPDVASANAWPPLQDHDLVIGPGRQQYMSLTWEDLWTIAPWLEEKISKRIDGQGLGI</sequence>
<evidence type="ECO:0000259" key="1">
    <source>
        <dbReference type="PROSITE" id="PS50181"/>
    </source>
</evidence>
<protein>
    <recommendedName>
        <fullName evidence="1">F-box domain-containing protein</fullName>
    </recommendedName>
</protein>
<evidence type="ECO:0000313" key="2">
    <source>
        <dbReference type="EMBL" id="KAJ7228426.1"/>
    </source>
</evidence>
<name>A0AAD6YSM3_9AGAR</name>
<accession>A0AAD6YSM3</accession>
<dbReference type="Proteomes" id="UP001219525">
    <property type="component" value="Unassembled WGS sequence"/>
</dbReference>
<gene>
    <name evidence="2" type="ORF">GGX14DRAFT_692450</name>
</gene>
<feature type="domain" description="F-box" evidence="1">
    <location>
        <begin position="1"/>
        <end position="47"/>
    </location>
</feature>
<dbReference type="PROSITE" id="PS50181">
    <property type="entry name" value="FBOX"/>
    <property type="match status" value="1"/>
</dbReference>
<dbReference type="AlphaFoldDB" id="A0AAD6YSM3"/>
<evidence type="ECO:0000313" key="3">
    <source>
        <dbReference type="Proteomes" id="UP001219525"/>
    </source>
</evidence>
<dbReference type="InterPro" id="IPR036047">
    <property type="entry name" value="F-box-like_dom_sf"/>
</dbReference>
<organism evidence="2 3">
    <name type="scientific">Mycena pura</name>
    <dbReference type="NCBI Taxonomy" id="153505"/>
    <lineage>
        <taxon>Eukaryota</taxon>
        <taxon>Fungi</taxon>
        <taxon>Dikarya</taxon>
        <taxon>Basidiomycota</taxon>
        <taxon>Agaricomycotina</taxon>
        <taxon>Agaricomycetes</taxon>
        <taxon>Agaricomycetidae</taxon>
        <taxon>Agaricales</taxon>
        <taxon>Marasmiineae</taxon>
        <taxon>Mycenaceae</taxon>
        <taxon>Mycena</taxon>
    </lineage>
</organism>
<dbReference type="SUPFAM" id="SSF81383">
    <property type="entry name" value="F-box domain"/>
    <property type="match status" value="1"/>
</dbReference>
<dbReference type="EMBL" id="JARJCW010000002">
    <property type="protein sequence ID" value="KAJ7228426.1"/>
    <property type="molecule type" value="Genomic_DNA"/>
</dbReference>
<dbReference type="Pfam" id="PF00646">
    <property type="entry name" value="F-box"/>
    <property type="match status" value="1"/>
</dbReference>
<comment type="caution">
    <text evidence="2">The sequence shown here is derived from an EMBL/GenBank/DDBJ whole genome shotgun (WGS) entry which is preliminary data.</text>
</comment>
<dbReference type="CDD" id="cd09917">
    <property type="entry name" value="F-box_SF"/>
    <property type="match status" value="1"/>
</dbReference>
<dbReference type="InterPro" id="IPR001810">
    <property type="entry name" value="F-box_dom"/>
</dbReference>
<proteinExistence type="predicted"/>
<reference evidence="2" key="1">
    <citation type="submission" date="2023-03" db="EMBL/GenBank/DDBJ databases">
        <title>Massive genome expansion in bonnet fungi (Mycena s.s.) driven by repeated elements and novel gene families across ecological guilds.</title>
        <authorList>
            <consortium name="Lawrence Berkeley National Laboratory"/>
            <person name="Harder C.B."/>
            <person name="Miyauchi S."/>
            <person name="Viragh M."/>
            <person name="Kuo A."/>
            <person name="Thoen E."/>
            <person name="Andreopoulos B."/>
            <person name="Lu D."/>
            <person name="Skrede I."/>
            <person name="Drula E."/>
            <person name="Henrissat B."/>
            <person name="Morin E."/>
            <person name="Kohler A."/>
            <person name="Barry K."/>
            <person name="LaButti K."/>
            <person name="Morin E."/>
            <person name="Salamov A."/>
            <person name="Lipzen A."/>
            <person name="Mereny Z."/>
            <person name="Hegedus B."/>
            <person name="Baldrian P."/>
            <person name="Stursova M."/>
            <person name="Weitz H."/>
            <person name="Taylor A."/>
            <person name="Grigoriev I.V."/>
            <person name="Nagy L.G."/>
            <person name="Martin F."/>
            <person name="Kauserud H."/>
        </authorList>
    </citation>
    <scope>NUCLEOTIDE SEQUENCE</scope>
    <source>
        <strain evidence="2">9144</strain>
    </source>
</reference>
<keyword evidence="3" id="KW-1185">Reference proteome</keyword>